<dbReference type="InterPro" id="IPR029058">
    <property type="entry name" value="AB_hydrolase_fold"/>
</dbReference>
<dbReference type="Gene3D" id="3.40.50.1820">
    <property type="entry name" value="alpha/beta hydrolase"/>
    <property type="match status" value="1"/>
</dbReference>
<organism evidence="8 9">
    <name type="scientific">Gibberella intermedia</name>
    <name type="common">Bulb rot disease fungus</name>
    <name type="synonym">Fusarium proliferatum</name>
    <dbReference type="NCBI Taxonomy" id="948311"/>
    <lineage>
        <taxon>Eukaryota</taxon>
        <taxon>Fungi</taxon>
        <taxon>Dikarya</taxon>
        <taxon>Ascomycota</taxon>
        <taxon>Pezizomycotina</taxon>
        <taxon>Sordariomycetes</taxon>
        <taxon>Hypocreomycetidae</taxon>
        <taxon>Hypocreales</taxon>
        <taxon>Nectriaceae</taxon>
        <taxon>Fusarium</taxon>
        <taxon>Fusarium fujikuroi species complex</taxon>
    </lineage>
</organism>
<comment type="subcellular location">
    <subcellularLocation>
        <location evidence="2">Endoplasmic reticulum</location>
    </subcellularLocation>
    <subcellularLocation>
        <location evidence="3">Membrane</location>
    </subcellularLocation>
    <subcellularLocation>
        <location evidence="1">Mitochondrion</location>
    </subcellularLocation>
</comment>
<dbReference type="PANTHER" id="PTHR48182:SF2">
    <property type="entry name" value="PROTEIN SERAC1"/>
    <property type="match status" value="1"/>
</dbReference>
<evidence type="ECO:0000313" key="9">
    <source>
        <dbReference type="Proteomes" id="UP000251714"/>
    </source>
</evidence>
<reference evidence="8 9" key="1">
    <citation type="submission" date="2017-12" db="EMBL/GenBank/DDBJ databases">
        <title>Genome sequence of the mycotoxigenic crop pathogen Fusarium proliferatum, strain ITEM 2341 from Date Palm.</title>
        <authorList>
            <person name="Almiman B.F."/>
            <person name="Shittu T.A."/>
            <person name="Muthumeenakshi S."/>
            <person name="Baroncelli R."/>
            <person name="Sreenivasaprasada S."/>
        </authorList>
    </citation>
    <scope>NUCLEOTIDE SEQUENCE [LARGE SCALE GENOMIC DNA]</scope>
    <source>
        <strain evidence="8 9">ITEM 2341</strain>
    </source>
</reference>
<evidence type="ECO:0000256" key="4">
    <source>
        <dbReference type="ARBA" id="ARBA00022824"/>
    </source>
</evidence>
<evidence type="ECO:0000259" key="7">
    <source>
        <dbReference type="Pfam" id="PF12697"/>
    </source>
</evidence>
<dbReference type="Pfam" id="PF12697">
    <property type="entry name" value="Abhydrolase_6"/>
    <property type="match status" value="1"/>
</dbReference>
<evidence type="ECO:0000256" key="5">
    <source>
        <dbReference type="ARBA" id="ARBA00023128"/>
    </source>
</evidence>
<dbReference type="InterPro" id="IPR000073">
    <property type="entry name" value="AB_hydrolase_1"/>
</dbReference>
<dbReference type="InterPro" id="IPR052374">
    <property type="entry name" value="SERAC1"/>
</dbReference>
<dbReference type="GO" id="GO:0005739">
    <property type="term" value="C:mitochondrion"/>
    <property type="evidence" value="ECO:0007669"/>
    <property type="project" value="UniProtKB-SubCell"/>
</dbReference>
<proteinExistence type="predicted"/>
<evidence type="ECO:0000256" key="1">
    <source>
        <dbReference type="ARBA" id="ARBA00004173"/>
    </source>
</evidence>
<keyword evidence="4" id="KW-0256">Endoplasmic reticulum</keyword>
<dbReference type="GO" id="GO:0005783">
    <property type="term" value="C:endoplasmic reticulum"/>
    <property type="evidence" value="ECO:0007669"/>
    <property type="project" value="UniProtKB-SubCell"/>
</dbReference>
<dbReference type="AlphaFoldDB" id="A0A365MXD2"/>
<evidence type="ECO:0000313" key="8">
    <source>
        <dbReference type="EMBL" id="RBA13213.1"/>
    </source>
</evidence>
<feature type="domain" description="AB hydrolase-1" evidence="7">
    <location>
        <begin position="19"/>
        <end position="165"/>
    </location>
</feature>
<gene>
    <name evidence="8" type="ORF">FPRO05_13640</name>
</gene>
<keyword evidence="5" id="KW-0496">Mitochondrion</keyword>
<keyword evidence="6" id="KW-0472">Membrane</keyword>
<evidence type="ECO:0000256" key="3">
    <source>
        <dbReference type="ARBA" id="ARBA00004370"/>
    </source>
</evidence>
<comment type="caution">
    <text evidence="8">The sequence shown here is derived from an EMBL/GenBank/DDBJ whole genome shotgun (WGS) entry which is preliminary data.</text>
</comment>
<protein>
    <recommendedName>
        <fullName evidence="7">AB hydrolase-1 domain-containing protein</fullName>
    </recommendedName>
</protein>
<dbReference type="GO" id="GO:0016020">
    <property type="term" value="C:membrane"/>
    <property type="evidence" value="ECO:0007669"/>
    <property type="project" value="UniProtKB-SubCell"/>
</dbReference>
<sequence length="228" mass="25298">MAQYGLLEVHNGENAQVDIVFLHGLRGDREKAWTKNGVIWPKDLLPDDIPASRIFLFGYDTNITSAGRSGVSKTEIHGDAEDVCAKLAAERLSTQTVDRPIILVAHSLGGLVAAQILVHGEHKPENSAEASIARNVRGMIFLGTPFRGSSVAKPAEVVRRVLNLFKVDTQQQTLKLLGVDSERLDELTRAFPEILNKRRSSKDTNYRIDAFFFYETLKTKWGIGSIQV</sequence>
<dbReference type="PANTHER" id="PTHR48182">
    <property type="entry name" value="PROTEIN SERAC1"/>
    <property type="match status" value="1"/>
</dbReference>
<dbReference type="EMBL" id="PKMI01000030">
    <property type="protein sequence ID" value="RBA13213.1"/>
    <property type="molecule type" value="Genomic_DNA"/>
</dbReference>
<name>A0A365MXD2_GIBIN</name>
<dbReference type="SUPFAM" id="SSF53474">
    <property type="entry name" value="alpha/beta-Hydrolases"/>
    <property type="match status" value="1"/>
</dbReference>
<evidence type="ECO:0000256" key="2">
    <source>
        <dbReference type="ARBA" id="ARBA00004240"/>
    </source>
</evidence>
<evidence type="ECO:0000256" key="6">
    <source>
        <dbReference type="ARBA" id="ARBA00023136"/>
    </source>
</evidence>
<dbReference type="Proteomes" id="UP000251714">
    <property type="component" value="Unassembled WGS sequence"/>
</dbReference>
<accession>A0A365MXD2</accession>